<organism evidence="6 7">
    <name type="scientific">Pristionchus entomophagus</name>
    <dbReference type="NCBI Taxonomy" id="358040"/>
    <lineage>
        <taxon>Eukaryota</taxon>
        <taxon>Metazoa</taxon>
        <taxon>Ecdysozoa</taxon>
        <taxon>Nematoda</taxon>
        <taxon>Chromadorea</taxon>
        <taxon>Rhabditida</taxon>
        <taxon>Rhabditina</taxon>
        <taxon>Diplogasteromorpha</taxon>
        <taxon>Diplogasteroidea</taxon>
        <taxon>Neodiplogasteridae</taxon>
        <taxon>Pristionchus</taxon>
    </lineage>
</organism>
<feature type="compositionally biased region" description="Polar residues" evidence="4">
    <location>
        <begin position="297"/>
        <end position="311"/>
    </location>
</feature>
<feature type="DNA-binding region" description="Fork-head" evidence="3">
    <location>
        <begin position="24"/>
        <end position="125"/>
    </location>
</feature>
<sequence>FRLSSTVANPSIVHGSINAPQHEKPPYSYVALIAQAIMDSPEKRLTLSQIYQYIDAHYPYYREADSKRRQGWQNSIRHNLSLNDCFIKKARDGMTCAHDRKGNYWTLAPGSENMFEHGNYKRRRNRRPVHSSSSVVTSEDFSLLSHVIYQHWVNNPTGPFPSISSTSLDATSNFMPTQAMPAFVFMPPDTKSSSSSSSNPFLSMGSTNGNGAAATQIYHNTPLLNSSSLYSSSSDLWPPSTYSFPVFNPPMETPSNYADDANNANLYVPPCSSSSSTHQPCSVSGITPNKFELPNEDSPTTIHNDHQQQQQ</sequence>
<dbReference type="PANTHER" id="PTHR11829:SF388">
    <property type="entry name" value="FORK HEAD DOMAIN-CONTAINING PROTEIN L1-RELATED"/>
    <property type="match status" value="1"/>
</dbReference>
<name>A0AAV5SPJ4_9BILA</name>
<dbReference type="SUPFAM" id="SSF46785">
    <property type="entry name" value="Winged helix' DNA-binding domain"/>
    <property type="match status" value="1"/>
</dbReference>
<feature type="region of interest" description="Disordered" evidence="4">
    <location>
        <begin position="270"/>
        <end position="311"/>
    </location>
</feature>
<comment type="subcellular location">
    <subcellularLocation>
        <location evidence="3">Nucleus</location>
    </subcellularLocation>
</comment>
<dbReference type="PRINTS" id="PR00053">
    <property type="entry name" value="FORKHEAD"/>
</dbReference>
<evidence type="ECO:0000313" key="7">
    <source>
        <dbReference type="Proteomes" id="UP001432027"/>
    </source>
</evidence>
<reference evidence="6" key="1">
    <citation type="submission" date="2023-10" db="EMBL/GenBank/DDBJ databases">
        <title>Genome assembly of Pristionchus species.</title>
        <authorList>
            <person name="Yoshida K."/>
            <person name="Sommer R.J."/>
        </authorList>
    </citation>
    <scope>NUCLEOTIDE SEQUENCE</scope>
    <source>
        <strain evidence="6">RS0144</strain>
    </source>
</reference>
<dbReference type="Proteomes" id="UP001432027">
    <property type="component" value="Unassembled WGS sequence"/>
</dbReference>
<dbReference type="Pfam" id="PF00250">
    <property type="entry name" value="Forkhead"/>
    <property type="match status" value="1"/>
</dbReference>
<dbReference type="GO" id="GO:0000978">
    <property type="term" value="F:RNA polymerase II cis-regulatory region sequence-specific DNA binding"/>
    <property type="evidence" value="ECO:0007669"/>
    <property type="project" value="TreeGrafter"/>
</dbReference>
<dbReference type="Gene3D" id="1.10.10.10">
    <property type="entry name" value="Winged helix-like DNA-binding domain superfamily/Winged helix DNA-binding domain"/>
    <property type="match status" value="1"/>
</dbReference>
<dbReference type="AlphaFoldDB" id="A0AAV5SPJ4"/>
<keyword evidence="2 3" id="KW-0539">Nucleus</keyword>
<keyword evidence="1 3" id="KW-0238">DNA-binding</keyword>
<dbReference type="EMBL" id="BTSX01000002">
    <property type="protein sequence ID" value="GMS84697.1"/>
    <property type="molecule type" value="Genomic_DNA"/>
</dbReference>
<dbReference type="GO" id="GO:0030154">
    <property type="term" value="P:cell differentiation"/>
    <property type="evidence" value="ECO:0007669"/>
    <property type="project" value="TreeGrafter"/>
</dbReference>
<accession>A0AAV5SPJ4</accession>
<dbReference type="GO" id="GO:0005634">
    <property type="term" value="C:nucleus"/>
    <property type="evidence" value="ECO:0007669"/>
    <property type="project" value="UniProtKB-SubCell"/>
</dbReference>
<feature type="compositionally biased region" description="Polar residues" evidence="4">
    <location>
        <begin position="277"/>
        <end position="287"/>
    </location>
</feature>
<dbReference type="InterPro" id="IPR050211">
    <property type="entry name" value="FOX_domain-containing"/>
</dbReference>
<dbReference type="InterPro" id="IPR001766">
    <property type="entry name" value="Fork_head_dom"/>
</dbReference>
<dbReference type="GO" id="GO:0009653">
    <property type="term" value="P:anatomical structure morphogenesis"/>
    <property type="evidence" value="ECO:0007669"/>
    <property type="project" value="TreeGrafter"/>
</dbReference>
<comment type="caution">
    <text evidence="6">The sequence shown here is derived from an EMBL/GenBank/DDBJ whole genome shotgun (WGS) entry which is preliminary data.</text>
</comment>
<dbReference type="InterPro" id="IPR036388">
    <property type="entry name" value="WH-like_DNA-bd_sf"/>
</dbReference>
<feature type="non-terminal residue" evidence="6">
    <location>
        <position position="1"/>
    </location>
</feature>
<dbReference type="PROSITE" id="PS00658">
    <property type="entry name" value="FORK_HEAD_2"/>
    <property type="match status" value="1"/>
</dbReference>
<dbReference type="FunFam" id="1.10.10.10:FF:000598">
    <property type="entry name" value="forkhead box protein I1 isoform X2"/>
    <property type="match status" value="1"/>
</dbReference>
<evidence type="ECO:0000256" key="1">
    <source>
        <dbReference type="ARBA" id="ARBA00023125"/>
    </source>
</evidence>
<protein>
    <recommendedName>
        <fullName evidence="5">Fork-head domain-containing protein</fullName>
    </recommendedName>
</protein>
<evidence type="ECO:0000259" key="5">
    <source>
        <dbReference type="PROSITE" id="PS50039"/>
    </source>
</evidence>
<dbReference type="InterPro" id="IPR018122">
    <property type="entry name" value="TF_fork_head_CS_1"/>
</dbReference>
<dbReference type="PROSITE" id="PS50039">
    <property type="entry name" value="FORK_HEAD_3"/>
    <property type="match status" value="1"/>
</dbReference>
<evidence type="ECO:0000256" key="4">
    <source>
        <dbReference type="SAM" id="MobiDB-lite"/>
    </source>
</evidence>
<dbReference type="InterPro" id="IPR036390">
    <property type="entry name" value="WH_DNA-bd_sf"/>
</dbReference>
<gene>
    <name evidence="6" type="ORF">PENTCL1PPCAC_6872</name>
</gene>
<evidence type="ECO:0000256" key="3">
    <source>
        <dbReference type="PROSITE-ProRule" id="PRU00089"/>
    </source>
</evidence>
<feature type="domain" description="Fork-head" evidence="5">
    <location>
        <begin position="24"/>
        <end position="125"/>
    </location>
</feature>
<proteinExistence type="predicted"/>
<keyword evidence="7" id="KW-1185">Reference proteome</keyword>
<dbReference type="PROSITE" id="PS00657">
    <property type="entry name" value="FORK_HEAD_1"/>
    <property type="match status" value="1"/>
</dbReference>
<dbReference type="GO" id="GO:0000981">
    <property type="term" value="F:DNA-binding transcription factor activity, RNA polymerase II-specific"/>
    <property type="evidence" value="ECO:0007669"/>
    <property type="project" value="TreeGrafter"/>
</dbReference>
<dbReference type="SMART" id="SM00339">
    <property type="entry name" value="FH"/>
    <property type="match status" value="1"/>
</dbReference>
<evidence type="ECO:0000256" key="2">
    <source>
        <dbReference type="ARBA" id="ARBA00023242"/>
    </source>
</evidence>
<dbReference type="InterPro" id="IPR030456">
    <property type="entry name" value="TF_fork_head_CS_2"/>
</dbReference>
<evidence type="ECO:0000313" key="6">
    <source>
        <dbReference type="EMBL" id="GMS84697.1"/>
    </source>
</evidence>
<dbReference type="PANTHER" id="PTHR11829">
    <property type="entry name" value="FORKHEAD BOX PROTEIN"/>
    <property type="match status" value="1"/>
</dbReference>
<feature type="non-terminal residue" evidence="6">
    <location>
        <position position="311"/>
    </location>
</feature>